<gene>
    <name evidence="10" type="ORF">DM01DRAFT_1337394</name>
</gene>
<dbReference type="CDD" id="cd00174">
    <property type="entry name" value="SH3"/>
    <property type="match status" value="1"/>
</dbReference>
<dbReference type="Proteomes" id="UP000242146">
    <property type="component" value="Unassembled WGS sequence"/>
</dbReference>
<dbReference type="AlphaFoldDB" id="A0A1X2GDQ8"/>
<evidence type="ECO:0000256" key="3">
    <source>
        <dbReference type="ARBA" id="ARBA00023054"/>
    </source>
</evidence>
<proteinExistence type="predicted"/>
<protein>
    <submittedName>
        <fullName evidence="10">BAR-domain-containing protein</fullName>
    </submittedName>
</protein>
<dbReference type="InterPro" id="IPR036028">
    <property type="entry name" value="SH3-like_dom_sf"/>
</dbReference>
<dbReference type="PANTHER" id="PTHR14167">
    <property type="entry name" value="SH3 DOMAIN-CONTAINING"/>
    <property type="match status" value="1"/>
</dbReference>
<dbReference type="Pfam" id="PF00018">
    <property type="entry name" value="SH3_1"/>
    <property type="match status" value="1"/>
</dbReference>
<evidence type="ECO:0000256" key="7">
    <source>
        <dbReference type="SAM" id="MobiDB-lite"/>
    </source>
</evidence>
<evidence type="ECO:0000256" key="5">
    <source>
        <dbReference type="PROSITE-ProRule" id="PRU00192"/>
    </source>
</evidence>
<feature type="region of interest" description="Disordered" evidence="7">
    <location>
        <begin position="233"/>
        <end position="259"/>
    </location>
</feature>
<evidence type="ECO:0000256" key="4">
    <source>
        <dbReference type="ARBA" id="ARBA00023136"/>
    </source>
</evidence>
<evidence type="ECO:0000313" key="10">
    <source>
        <dbReference type="EMBL" id="ORX51340.1"/>
    </source>
</evidence>
<dbReference type="EMBL" id="MCGT01000021">
    <property type="protein sequence ID" value="ORX51340.1"/>
    <property type="molecule type" value="Genomic_DNA"/>
</dbReference>
<dbReference type="SUPFAM" id="SSF50044">
    <property type="entry name" value="SH3-domain"/>
    <property type="match status" value="1"/>
</dbReference>
<keyword evidence="4" id="KW-0472">Membrane</keyword>
<dbReference type="PANTHER" id="PTHR14167:SF81">
    <property type="entry name" value="ENDOPHILIN-A"/>
    <property type="match status" value="1"/>
</dbReference>
<dbReference type="SMART" id="SM00326">
    <property type="entry name" value="SH3"/>
    <property type="match status" value="1"/>
</dbReference>
<dbReference type="SUPFAM" id="SSF103657">
    <property type="entry name" value="BAR/IMD domain-like"/>
    <property type="match status" value="1"/>
</dbReference>
<organism evidence="10 11">
    <name type="scientific">Hesseltinella vesiculosa</name>
    <dbReference type="NCBI Taxonomy" id="101127"/>
    <lineage>
        <taxon>Eukaryota</taxon>
        <taxon>Fungi</taxon>
        <taxon>Fungi incertae sedis</taxon>
        <taxon>Mucoromycota</taxon>
        <taxon>Mucoromycotina</taxon>
        <taxon>Mucoromycetes</taxon>
        <taxon>Mucorales</taxon>
        <taxon>Cunninghamellaceae</taxon>
        <taxon>Hesseltinella</taxon>
    </lineage>
</organism>
<feature type="region of interest" description="Disordered" evidence="7">
    <location>
        <begin position="322"/>
        <end position="362"/>
    </location>
</feature>
<dbReference type="InterPro" id="IPR004148">
    <property type="entry name" value="BAR_dom"/>
</dbReference>
<dbReference type="InterPro" id="IPR001452">
    <property type="entry name" value="SH3_domain"/>
</dbReference>
<evidence type="ECO:0000256" key="1">
    <source>
        <dbReference type="ARBA" id="ARBA00004170"/>
    </source>
</evidence>
<name>A0A1X2GDQ8_9FUNG</name>
<comment type="caution">
    <text evidence="10">The sequence shown here is derived from an EMBL/GenBank/DDBJ whole genome shotgun (WGS) entry which is preliminary data.</text>
</comment>
<evidence type="ECO:0000256" key="2">
    <source>
        <dbReference type="ARBA" id="ARBA00022443"/>
    </source>
</evidence>
<feature type="domain" description="SH3" evidence="8">
    <location>
        <begin position="262"/>
        <end position="326"/>
    </location>
</feature>
<keyword evidence="3 6" id="KW-0175">Coiled coil</keyword>
<dbReference type="Pfam" id="PF03114">
    <property type="entry name" value="BAR"/>
    <property type="match status" value="1"/>
</dbReference>
<dbReference type="Gene3D" id="2.30.30.40">
    <property type="entry name" value="SH3 Domains"/>
    <property type="match status" value="1"/>
</dbReference>
<evidence type="ECO:0000259" key="9">
    <source>
        <dbReference type="PROSITE" id="PS51021"/>
    </source>
</evidence>
<dbReference type="PRINTS" id="PR00452">
    <property type="entry name" value="SH3DOMAIN"/>
</dbReference>
<accession>A0A1X2GDQ8</accession>
<evidence type="ECO:0000259" key="8">
    <source>
        <dbReference type="PROSITE" id="PS50002"/>
    </source>
</evidence>
<feature type="domain" description="BAR" evidence="9">
    <location>
        <begin position="13"/>
        <end position="236"/>
    </location>
</feature>
<sequence>MIKRFGKLRQWVGENIGSSHSTLPSEEFQELQTETKTRHHDYDRLVHSLDSWTQTHQKSRLATEKHQKRTPGGVFGEALVTHADMFPRDSPQWEILTTLGLAECHIDEQTNIFMDHAQENYVRFLQYSAAQYKEYQALCRKLESRRLDYDAKQNRLQRVTKEMPELELEVQAAKTKYEESEYSVVQMMMRLQDEEDLQFDALRSFLVSQIGFHRTALQALENIQKKWDEPVQVAAKDSDGKSRNKSLQLPEPVSDGDNIDLDTLEQRRALYSHEREHDDELSIQVGDIIYVLDHVDDGWWVGLIPRGENRFDQGIFPVNFTETYPPTNAHLPNPSTPDSRSSSLDQPSPPVPSPAQQQQQDK</sequence>
<dbReference type="InterPro" id="IPR050384">
    <property type="entry name" value="Endophilin_SH3RF"/>
</dbReference>
<dbReference type="GO" id="GO:0005737">
    <property type="term" value="C:cytoplasm"/>
    <property type="evidence" value="ECO:0007669"/>
    <property type="project" value="InterPro"/>
</dbReference>
<dbReference type="STRING" id="101127.A0A1X2GDQ8"/>
<dbReference type="PROSITE" id="PS51021">
    <property type="entry name" value="BAR"/>
    <property type="match status" value="1"/>
</dbReference>
<keyword evidence="2 5" id="KW-0728">SH3 domain</keyword>
<dbReference type="PROSITE" id="PS50002">
    <property type="entry name" value="SH3"/>
    <property type="match status" value="1"/>
</dbReference>
<reference evidence="10 11" key="1">
    <citation type="submission" date="2016-07" db="EMBL/GenBank/DDBJ databases">
        <title>Pervasive Adenine N6-methylation of Active Genes in Fungi.</title>
        <authorList>
            <consortium name="DOE Joint Genome Institute"/>
            <person name="Mondo S.J."/>
            <person name="Dannebaum R.O."/>
            <person name="Kuo R.C."/>
            <person name="Labutti K."/>
            <person name="Haridas S."/>
            <person name="Kuo A."/>
            <person name="Salamov A."/>
            <person name="Ahrendt S.R."/>
            <person name="Lipzen A."/>
            <person name="Sullivan W."/>
            <person name="Andreopoulos W.B."/>
            <person name="Clum A."/>
            <person name="Lindquist E."/>
            <person name="Daum C."/>
            <person name="Ramamoorthy G.K."/>
            <person name="Gryganskyi A."/>
            <person name="Culley D."/>
            <person name="Magnuson J.K."/>
            <person name="James T.Y."/>
            <person name="O'Malley M.A."/>
            <person name="Stajich J.E."/>
            <person name="Spatafora J.W."/>
            <person name="Visel A."/>
            <person name="Grigoriev I.V."/>
        </authorList>
    </citation>
    <scope>NUCLEOTIDE SEQUENCE [LARGE SCALE GENOMIC DNA]</scope>
    <source>
        <strain evidence="10 11">NRRL 3301</strain>
    </source>
</reference>
<evidence type="ECO:0000256" key="6">
    <source>
        <dbReference type="SAM" id="Coils"/>
    </source>
</evidence>
<comment type="subcellular location">
    <subcellularLocation>
        <location evidence="1">Membrane</location>
        <topology evidence="1">Peripheral membrane protein</topology>
    </subcellularLocation>
</comment>
<dbReference type="Gene3D" id="1.20.1270.60">
    <property type="entry name" value="Arfaptin homology (AH) domain/BAR domain"/>
    <property type="match status" value="1"/>
</dbReference>
<feature type="coiled-coil region" evidence="6">
    <location>
        <begin position="149"/>
        <end position="176"/>
    </location>
</feature>
<evidence type="ECO:0000313" key="11">
    <source>
        <dbReference type="Proteomes" id="UP000242146"/>
    </source>
</evidence>
<dbReference type="SMART" id="SM00721">
    <property type="entry name" value="BAR"/>
    <property type="match status" value="1"/>
</dbReference>
<dbReference type="OrthoDB" id="14167at2759"/>
<keyword evidence="11" id="KW-1185">Reference proteome</keyword>
<dbReference type="InterPro" id="IPR027267">
    <property type="entry name" value="AH/BAR_dom_sf"/>
</dbReference>